<evidence type="ECO:0000256" key="2">
    <source>
        <dbReference type="ARBA" id="ARBA00006148"/>
    </source>
</evidence>
<feature type="transmembrane region" description="Helical" evidence="9">
    <location>
        <begin position="358"/>
        <end position="381"/>
    </location>
</feature>
<comment type="similarity">
    <text evidence="2 9">Belongs to the dicarboxylate/amino acid:cation symporter (DAACS) (TC 2.A.23) family.</text>
</comment>
<dbReference type="PRINTS" id="PR00173">
    <property type="entry name" value="EDTRNSPORT"/>
</dbReference>
<evidence type="ECO:0000256" key="8">
    <source>
        <dbReference type="ARBA" id="ARBA00023136"/>
    </source>
</evidence>
<accession>A0ABX2G1Y9</accession>
<feature type="transmembrane region" description="Helical" evidence="9">
    <location>
        <begin position="192"/>
        <end position="216"/>
    </location>
</feature>
<keyword evidence="3 9" id="KW-0813">Transport</keyword>
<evidence type="ECO:0000256" key="3">
    <source>
        <dbReference type="ARBA" id="ARBA00022448"/>
    </source>
</evidence>
<feature type="transmembrane region" description="Helical" evidence="9">
    <location>
        <begin position="52"/>
        <end position="72"/>
    </location>
</feature>
<reference evidence="10 11" key="1">
    <citation type="submission" date="2020-05" db="EMBL/GenBank/DDBJ databases">
        <title>Genomic Encyclopedia of Type Strains, Phase IV (KMG-V): Genome sequencing to study the core and pangenomes of soil and plant-associated prokaryotes.</title>
        <authorList>
            <person name="Whitman W."/>
        </authorList>
    </citation>
    <scope>NUCLEOTIDE SEQUENCE [LARGE SCALE GENOMIC DNA]</scope>
    <source>
        <strain evidence="10 11">C29</strain>
    </source>
</reference>
<evidence type="ECO:0000256" key="6">
    <source>
        <dbReference type="ARBA" id="ARBA00022847"/>
    </source>
</evidence>
<evidence type="ECO:0000256" key="7">
    <source>
        <dbReference type="ARBA" id="ARBA00022989"/>
    </source>
</evidence>
<dbReference type="PROSITE" id="PS00714">
    <property type="entry name" value="NA_DICARBOXYL_SYMP_2"/>
    <property type="match status" value="1"/>
</dbReference>
<feature type="transmembrane region" description="Helical" evidence="9">
    <location>
        <begin position="152"/>
        <end position="172"/>
    </location>
</feature>
<keyword evidence="4 9" id="KW-1003">Cell membrane</keyword>
<feature type="transmembrane region" description="Helical" evidence="9">
    <location>
        <begin position="84"/>
        <end position="107"/>
    </location>
</feature>
<dbReference type="NCBIfam" id="NF009587">
    <property type="entry name" value="PRK13027.1"/>
    <property type="match status" value="1"/>
</dbReference>
<sequence length="457" mass="48057">MTRPTSAANKTPFYRSLYVQVLAAIAIGIALGHFAPALGAQMKPLGDGFIKLIKMIIAPIIFCTVVLGIAGMDDMKKVGRTGGLALLYFEVVSTLALVIGLVIVNVVQPGAGMHVDPNSLDTKGLQNYVGPGKMTTTVDFLLNIIPTSVVDAFAKGEILQVLLFSVMFGFGLQKFGGRRNLVFTFIDKFSHVLFAIVGIIMKVAPIGAFGAMAFTIGKYGVGTLMQLAQLMATFYATCLIFILGVLGTIAKVHGFSILKFIAFIKEELLIVLGTSSSESVLPRMMRKLEHAGAEKSVVGLVIPTGYSFNLDGTSIYLTMAAVFIAQATDTPMTLMQQITLLAVLLLTSKGAAGVTGSGFIVLAATLSAVGGVPVAGLALILGIDRFMSEARALTNLIGNGVATLVVAKWCGQLDNHQMNDALHGRSPMPAEETLSHAIDAALPHGDEIAAQPGTAAR</sequence>
<keyword evidence="6 9" id="KW-0769">Symport</keyword>
<dbReference type="PROSITE" id="PS00713">
    <property type="entry name" value="NA_DICARBOXYL_SYMP_1"/>
    <property type="match status" value="1"/>
</dbReference>
<evidence type="ECO:0000313" key="11">
    <source>
        <dbReference type="Proteomes" id="UP001516061"/>
    </source>
</evidence>
<dbReference type="Pfam" id="PF00375">
    <property type="entry name" value="SDF"/>
    <property type="match status" value="1"/>
</dbReference>
<dbReference type="RefSeq" id="WP_173804403.1">
    <property type="nucleotide sequence ID" value="NZ_JABSNM010000004.1"/>
</dbReference>
<dbReference type="NCBIfam" id="NF002461">
    <property type="entry name" value="PRK01663.1"/>
    <property type="match status" value="1"/>
</dbReference>
<feature type="transmembrane region" description="Helical" evidence="9">
    <location>
        <begin position="228"/>
        <end position="250"/>
    </location>
</feature>
<dbReference type="PANTHER" id="PTHR42865">
    <property type="entry name" value="PROTON/GLUTAMATE-ASPARTATE SYMPORTER"/>
    <property type="match status" value="1"/>
</dbReference>
<organism evidence="10 11">
    <name type="scientific">Sphaerotilus uruguayifluvii</name>
    <dbReference type="NCBI Taxonomy" id="2735897"/>
    <lineage>
        <taxon>Bacteria</taxon>
        <taxon>Pseudomonadati</taxon>
        <taxon>Pseudomonadota</taxon>
        <taxon>Betaproteobacteria</taxon>
        <taxon>Burkholderiales</taxon>
        <taxon>Sphaerotilaceae</taxon>
        <taxon>Sphaerotilus</taxon>
    </lineage>
</organism>
<feature type="transmembrane region" description="Helical" evidence="9">
    <location>
        <begin position="21"/>
        <end position="40"/>
    </location>
</feature>
<keyword evidence="7 9" id="KW-1133">Transmembrane helix</keyword>
<comment type="subcellular location">
    <subcellularLocation>
        <location evidence="1 9">Cell membrane</location>
        <topology evidence="1 9">Multi-pass membrane protein</topology>
    </subcellularLocation>
</comment>
<dbReference type="Proteomes" id="UP001516061">
    <property type="component" value="Unassembled WGS sequence"/>
</dbReference>
<evidence type="ECO:0000256" key="1">
    <source>
        <dbReference type="ARBA" id="ARBA00004651"/>
    </source>
</evidence>
<name>A0ABX2G1Y9_9BURK</name>
<dbReference type="Gene3D" id="1.10.3860.10">
    <property type="entry name" value="Sodium:dicarboxylate symporter"/>
    <property type="match status" value="1"/>
</dbReference>
<dbReference type="SUPFAM" id="SSF118215">
    <property type="entry name" value="Proton glutamate symport protein"/>
    <property type="match status" value="1"/>
</dbReference>
<keyword evidence="8 9" id="KW-0472">Membrane</keyword>
<evidence type="ECO:0000313" key="10">
    <source>
        <dbReference type="EMBL" id="NRT55422.1"/>
    </source>
</evidence>
<evidence type="ECO:0000256" key="4">
    <source>
        <dbReference type="ARBA" id="ARBA00022475"/>
    </source>
</evidence>
<protein>
    <recommendedName>
        <fullName evidence="9">C4-dicarboxylate transport protein</fullName>
    </recommendedName>
</protein>
<dbReference type="EMBL" id="JABSNM010000004">
    <property type="protein sequence ID" value="NRT55422.1"/>
    <property type="molecule type" value="Genomic_DNA"/>
</dbReference>
<dbReference type="InterPro" id="IPR001991">
    <property type="entry name" value="Na-dicarboxylate_symporter"/>
</dbReference>
<dbReference type="PANTHER" id="PTHR42865:SF1">
    <property type="entry name" value="AEROBIC C4-DICARBOXYLATE TRANSPORT PROTEIN"/>
    <property type="match status" value="1"/>
</dbReference>
<keyword evidence="5 9" id="KW-0812">Transmembrane</keyword>
<dbReference type="InterPro" id="IPR023954">
    <property type="entry name" value="C4_dicarb_transport"/>
</dbReference>
<gene>
    <name evidence="9" type="primary">dctA</name>
    <name evidence="10" type="ORF">HNQ01_001134</name>
</gene>
<keyword evidence="11" id="KW-1185">Reference proteome</keyword>
<dbReference type="InterPro" id="IPR018107">
    <property type="entry name" value="Na-dicarboxylate_symporter_CS"/>
</dbReference>
<evidence type="ECO:0000256" key="5">
    <source>
        <dbReference type="ARBA" id="ARBA00022692"/>
    </source>
</evidence>
<comment type="caution">
    <text evidence="9">Lacks conserved residue(s) required for the propagation of feature annotation.</text>
</comment>
<evidence type="ECO:0000256" key="9">
    <source>
        <dbReference type="HAMAP-Rule" id="MF_01300"/>
    </source>
</evidence>
<proteinExistence type="inferred from homology"/>
<comment type="function">
    <text evidence="9">Responsible for the transport of dicarboxylates such as succinate, fumarate, and malate across the membrane.</text>
</comment>
<comment type="caution">
    <text evidence="10">The sequence shown here is derived from an EMBL/GenBank/DDBJ whole genome shotgun (WGS) entry which is preliminary data.</text>
</comment>
<dbReference type="HAMAP" id="MF_01300">
    <property type="entry name" value="C4_dicarb_transport"/>
    <property type="match status" value="1"/>
</dbReference>
<dbReference type="InterPro" id="IPR036458">
    <property type="entry name" value="Na:dicarbo_symporter_sf"/>
</dbReference>